<evidence type="ECO:0000313" key="2">
    <source>
        <dbReference type="EMBL" id="MBB5430226.1"/>
    </source>
</evidence>
<evidence type="ECO:0000313" key="3">
    <source>
        <dbReference type="Proteomes" id="UP000572635"/>
    </source>
</evidence>
<dbReference type="AlphaFoldDB" id="A0A7W8VBD6"/>
<accession>A0A7W8VBD6</accession>
<dbReference type="EMBL" id="JACHDB010000001">
    <property type="protein sequence ID" value="MBB5430226.1"/>
    <property type="molecule type" value="Genomic_DNA"/>
</dbReference>
<keyword evidence="3" id="KW-1185">Reference proteome</keyword>
<feature type="region of interest" description="Disordered" evidence="1">
    <location>
        <begin position="94"/>
        <end position="345"/>
    </location>
</feature>
<comment type="caution">
    <text evidence="2">The sequence shown here is derived from an EMBL/GenBank/DDBJ whole genome shotgun (WGS) entry which is preliminary data.</text>
</comment>
<feature type="compositionally biased region" description="Basic residues" evidence="1">
    <location>
        <begin position="134"/>
        <end position="146"/>
    </location>
</feature>
<feature type="compositionally biased region" description="Low complexity" evidence="1">
    <location>
        <begin position="157"/>
        <end position="175"/>
    </location>
</feature>
<name>A0A7W8VBD6_9ACTN</name>
<proteinExistence type="predicted"/>
<protein>
    <submittedName>
        <fullName evidence="2">Uncharacterized protein</fullName>
    </submittedName>
</protein>
<feature type="region of interest" description="Disordered" evidence="1">
    <location>
        <begin position="1"/>
        <end position="81"/>
    </location>
</feature>
<dbReference type="Proteomes" id="UP000572635">
    <property type="component" value="Unassembled WGS sequence"/>
</dbReference>
<evidence type="ECO:0000256" key="1">
    <source>
        <dbReference type="SAM" id="MobiDB-lite"/>
    </source>
</evidence>
<gene>
    <name evidence="2" type="ORF">HDA36_000310</name>
</gene>
<feature type="compositionally biased region" description="Basic residues" evidence="1">
    <location>
        <begin position="45"/>
        <end position="55"/>
    </location>
</feature>
<feature type="compositionally biased region" description="Low complexity" evidence="1">
    <location>
        <begin position="245"/>
        <end position="257"/>
    </location>
</feature>
<sequence length="345" mass="35230">MGGWSEGRHPGAAPHGVGVQASSDGGRDGAGVSVGCGISRSTGSHGRRRRRKGRGRACLPGAASRGAGAKAGGDGAGRDGVRCAGRVRGVAERGLKPAATAEGGTGWRRRPTAAPRGVQVQTGSDGAGGDRAGHACRARHPAKRGLKPAATAGVDRGLGASAGRGASRSGGSNRQQRQEQGEGRISSPGLRSGRGRAEPAGDSGPPPRRERKFRLNASESSAGTEDCRLPVRLLGGPNDVYRRVASSQAQAPSSRSPRVAKTGAAGGGERGIAPSIAPSRFPAPVLPPFGRPEPLSTTPIGAQQPPGDPIRLRMRSPPSWRRRPGVQGASPTHHPPYSCRSGRFR</sequence>
<reference evidence="2 3" key="1">
    <citation type="submission" date="2020-08" db="EMBL/GenBank/DDBJ databases">
        <title>Sequencing the genomes of 1000 actinobacteria strains.</title>
        <authorList>
            <person name="Klenk H.-P."/>
        </authorList>
    </citation>
    <scope>NUCLEOTIDE SEQUENCE [LARGE SCALE GENOMIC DNA]</scope>
    <source>
        <strain evidence="2 3">DSM 44551</strain>
    </source>
</reference>
<organism evidence="2 3">
    <name type="scientific">Nocardiopsis composta</name>
    <dbReference type="NCBI Taxonomy" id="157465"/>
    <lineage>
        <taxon>Bacteria</taxon>
        <taxon>Bacillati</taxon>
        <taxon>Actinomycetota</taxon>
        <taxon>Actinomycetes</taxon>
        <taxon>Streptosporangiales</taxon>
        <taxon>Nocardiopsidaceae</taxon>
        <taxon>Nocardiopsis</taxon>
    </lineage>
</organism>